<organism evidence="3 4">
    <name type="scientific">Aspergillus campestris (strain IBT 28561)</name>
    <dbReference type="NCBI Taxonomy" id="1392248"/>
    <lineage>
        <taxon>Eukaryota</taxon>
        <taxon>Fungi</taxon>
        <taxon>Dikarya</taxon>
        <taxon>Ascomycota</taxon>
        <taxon>Pezizomycotina</taxon>
        <taxon>Eurotiomycetes</taxon>
        <taxon>Eurotiomycetidae</taxon>
        <taxon>Eurotiales</taxon>
        <taxon>Aspergillaceae</taxon>
        <taxon>Aspergillus</taxon>
        <taxon>Aspergillus subgen. Circumdati</taxon>
    </lineage>
</organism>
<dbReference type="AlphaFoldDB" id="A0A2I1CZD3"/>
<feature type="region of interest" description="Disordered" evidence="1">
    <location>
        <begin position="1"/>
        <end position="22"/>
    </location>
</feature>
<feature type="compositionally biased region" description="Polar residues" evidence="1">
    <location>
        <begin position="11"/>
        <end position="22"/>
    </location>
</feature>
<evidence type="ECO:0000256" key="2">
    <source>
        <dbReference type="SAM" id="Phobius"/>
    </source>
</evidence>
<keyword evidence="2" id="KW-0472">Membrane</keyword>
<gene>
    <name evidence="3" type="ORF">P168DRAFT_173939</name>
</gene>
<name>A0A2I1CZD3_ASPC2</name>
<protein>
    <submittedName>
        <fullName evidence="3">Uncharacterized protein</fullName>
    </submittedName>
</protein>
<keyword evidence="2" id="KW-0812">Transmembrane</keyword>
<keyword evidence="2" id="KW-1133">Transmembrane helix</keyword>
<evidence type="ECO:0000313" key="4">
    <source>
        <dbReference type="Proteomes" id="UP000234254"/>
    </source>
</evidence>
<feature type="transmembrane region" description="Helical" evidence="2">
    <location>
        <begin position="77"/>
        <end position="97"/>
    </location>
</feature>
<dbReference type="OrthoDB" id="10439436at2759"/>
<proteinExistence type="predicted"/>
<dbReference type="VEuPathDB" id="FungiDB:P168DRAFT_173939"/>
<evidence type="ECO:0000256" key="1">
    <source>
        <dbReference type="SAM" id="MobiDB-lite"/>
    </source>
</evidence>
<dbReference type="GeneID" id="36540431"/>
<keyword evidence="4" id="KW-1185">Reference proteome</keyword>
<dbReference type="Proteomes" id="UP000234254">
    <property type="component" value="Unassembled WGS sequence"/>
</dbReference>
<evidence type="ECO:0000313" key="3">
    <source>
        <dbReference type="EMBL" id="PKY02951.1"/>
    </source>
</evidence>
<sequence>MACEPGYSPVLPSTPSPSDHLSCTSDSCPPHSVDSPGSLLVPTPGCSPAVFRLSSLPLSMFPSLIHRLCRRWKSRRLIFGWLMILICCFISAILFPATCLSVTKTRQDQFVVPFHPFPHPSGPGLRCDAI</sequence>
<dbReference type="EMBL" id="MSFM01000008">
    <property type="protein sequence ID" value="PKY02951.1"/>
    <property type="molecule type" value="Genomic_DNA"/>
</dbReference>
<dbReference type="RefSeq" id="XP_024691545.1">
    <property type="nucleotide sequence ID" value="XM_024832908.1"/>
</dbReference>
<reference evidence="3" key="1">
    <citation type="submission" date="2016-12" db="EMBL/GenBank/DDBJ databases">
        <title>The genomes of Aspergillus section Nigri reveals drivers in fungal speciation.</title>
        <authorList>
            <consortium name="DOE Joint Genome Institute"/>
            <person name="Vesth T.C."/>
            <person name="Nybo J."/>
            <person name="Theobald S."/>
            <person name="Brandl J."/>
            <person name="Frisvad J.C."/>
            <person name="Nielsen K.F."/>
            <person name="Lyhne E.K."/>
            <person name="Kogle M.E."/>
            <person name="Kuo A."/>
            <person name="Riley R."/>
            <person name="Clum A."/>
            <person name="Nolan M."/>
            <person name="Lipzen A."/>
            <person name="Salamov A."/>
            <person name="Henrissat B."/>
            <person name="Wiebenga A."/>
            <person name="De vries R.P."/>
            <person name="Grigoriev I.V."/>
            <person name="Mortensen U.H."/>
            <person name="Andersen M.R."/>
            <person name="Baker S.E."/>
        </authorList>
    </citation>
    <scope>NUCLEOTIDE SEQUENCE</scope>
    <source>
        <strain evidence="3">IBT 28561</strain>
    </source>
</reference>
<comment type="caution">
    <text evidence="3">The sequence shown here is derived from an EMBL/GenBank/DDBJ whole genome shotgun (WGS) entry which is preliminary data.</text>
</comment>
<accession>A0A2I1CZD3</accession>